<proteinExistence type="predicted"/>
<gene>
    <name evidence="1" type="ORF">SAMN05421630_103268</name>
</gene>
<dbReference type="Proteomes" id="UP000199494">
    <property type="component" value="Unassembled WGS sequence"/>
</dbReference>
<sequence>MFVSLRLGLLVRVLLVAAAVAGVLVLALSAGSQIGASQSGDRGSPTGSVLAKNAPAGTNYRVMGTDGAGLNVRACPDADCVKVGWVEEGDRFVADCWQRGAVVGGNPMWLNGSVDGRSGFAAGHYLRPDTGVGAPACADPVRLTE</sequence>
<dbReference type="RefSeq" id="WP_091801582.1">
    <property type="nucleotide sequence ID" value="NZ_CP016353.1"/>
</dbReference>
<dbReference type="KEGG" id="pmad:BAY61_01570"/>
<evidence type="ECO:0000313" key="1">
    <source>
        <dbReference type="EMBL" id="SDC70421.1"/>
    </source>
</evidence>
<dbReference type="OrthoDB" id="3630387at2"/>
<evidence type="ECO:0000313" key="2">
    <source>
        <dbReference type="Proteomes" id="UP000199494"/>
    </source>
</evidence>
<reference evidence="1 2" key="1">
    <citation type="submission" date="2016-10" db="EMBL/GenBank/DDBJ databases">
        <authorList>
            <person name="de Groot N.N."/>
        </authorList>
    </citation>
    <scope>NUCLEOTIDE SEQUENCE [LARGE SCALE GENOMIC DNA]</scope>
    <source>
        <strain evidence="1 2">CGMCC 4.5506</strain>
    </source>
</reference>
<accession>A0A222VJ32</accession>
<dbReference type="EMBL" id="FMZE01000003">
    <property type="protein sequence ID" value="SDC70421.1"/>
    <property type="molecule type" value="Genomic_DNA"/>
</dbReference>
<protein>
    <submittedName>
        <fullName evidence="1">Uncharacterized protein</fullName>
    </submittedName>
</protein>
<organism evidence="1 2">
    <name type="scientific">Prauserella marina</name>
    <dbReference type="NCBI Taxonomy" id="530584"/>
    <lineage>
        <taxon>Bacteria</taxon>
        <taxon>Bacillati</taxon>
        <taxon>Actinomycetota</taxon>
        <taxon>Actinomycetes</taxon>
        <taxon>Pseudonocardiales</taxon>
        <taxon>Pseudonocardiaceae</taxon>
        <taxon>Prauserella</taxon>
    </lineage>
</organism>
<keyword evidence="2" id="KW-1185">Reference proteome</keyword>
<dbReference type="AlphaFoldDB" id="A0A222VJ32"/>
<name>A0A222VJ32_9PSEU</name>